<comment type="caution">
    <text evidence="1">The sequence shown here is derived from an EMBL/GenBank/DDBJ whole genome shotgun (WGS) entry which is preliminary data.</text>
</comment>
<evidence type="ECO:0000313" key="2">
    <source>
        <dbReference type="Proteomes" id="UP001642484"/>
    </source>
</evidence>
<gene>
    <name evidence="1" type="ORF">CCMP2556_LOCUS52777</name>
</gene>
<reference evidence="1 2" key="1">
    <citation type="submission" date="2024-02" db="EMBL/GenBank/DDBJ databases">
        <authorList>
            <person name="Chen Y."/>
            <person name="Shah S."/>
            <person name="Dougan E. K."/>
            <person name="Thang M."/>
            <person name="Chan C."/>
        </authorList>
    </citation>
    <scope>NUCLEOTIDE SEQUENCE [LARGE SCALE GENOMIC DNA]</scope>
</reference>
<keyword evidence="2" id="KW-1185">Reference proteome</keyword>
<evidence type="ECO:0000313" key="1">
    <source>
        <dbReference type="EMBL" id="CAK9114101.1"/>
    </source>
</evidence>
<sequence>MDCWLLGDLSGIGSERGATGPTPGEDSDFEDAPGTIAGPLSCDLDKTFSDYLELEESDKEKTKRITGIIQNLAKLVLDHDYRDELFHSMVTLATKFANLKSEDLASVDYNEVMEIDTVAIEWLNHENGELSWYSASERNLVLTRTDLDWLLKLTTGQEVSPEDVERRNRTMKVGSDHACFGFCGDRGYAARSFGAGTPWTSAQVDYCYDIALAPSARTAVMCAINQIKGKVPGIRFVNVGYYGRGSCNSNPAIFVQSSAAGCFADIGMMSLLGHSVKEG</sequence>
<dbReference type="Proteomes" id="UP001642484">
    <property type="component" value="Unassembled WGS sequence"/>
</dbReference>
<accession>A0ABP0SNY4</accession>
<protein>
    <submittedName>
        <fullName evidence="1">Uncharacterized protein</fullName>
    </submittedName>
</protein>
<name>A0ABP0SNY4_9DINO</name>
<dbReference type="EMBL" id="CAXAMN010027950">
    <property type="protein sequence ID" value="CAK9114101.1"/>
    <property type="molecule type" value="Genomic_DNA"/>
</dbReference>
<proteinExistence type="predicted"/>
<organism evidence="1 2">
    <name type="scientific">Durusdinium trenchii</name>
    <dbReference type="NCBI Taxonomy" id="1381693"/>
    <lineage>
        <taxon>Eukaryota</taxon>
        <taxon>Sar</taxon>
        <taxon>Alveolata</taxon>
        <taxon>Dinophyceae</taxon>
        <taxon>Suessiales</taxon>
        <taxon>Symbiodiniaceae</taxon>
        <taxon>Durusdinium</taxon>
    </lineage>
</organism>